<organism evidence="1 2">
    <name type="scientific">Sphingobacterium spiritivorum</name>
    <name type="common">Flavobacterium spiritivorum</name>
    <dbReference type="NCBI Taxonomy" id="258"/>
    <lineage>
        <taxon>Bacteria</taxon>
        <taxon>Pseudomonadati</taxon>
        <taxon>Bacteroidota</taxon>
        <taxon>Sphingobacteriia</taxon>
        <taxon>Sphingobacteriales</taxon>
        <taxon>Sphingobacteriaceae</taxon>
        <taxon>Sphingobacterium</taxon>
    </lineage>
</organism>
<dbReference type="Proteomes" id="UP000254893">
    <property type="component" value="Unassembled WGS sequence"/>
</dbReference>
<dbReference type="InterPro" id="IPR018914">
    <property type="entry name" value="DUF2480"/>
</dbReference>
<evidence type="ECO:0000313" key="2">
    <source>
        <dbReference type="Proteomes" id="UP000254893"/>
    </source>
</evidence>
<name>A0A380BKE7_SPHSI</name>
<sequence length="165" mass="18747">MTGPIVNKVQQSGIIGLDLMDYAPQISFVQLDIKDMLYMGMMLREKEFRDKLQQLDFTLFEGKAVTIMCSSDAIVPQWAYMLLTTLLRPYAFSLSFGEQDHHYQSLWINAITAADFTHLKGTKVAVRNDIRVPEAIYMAVTSRLLPLVSGLMYGEVGMPKVIYKK</sequence>
<dbReference type="Pfam" id="PF10652">
    <property type="entry name" value="DUF2480"/>
    <property type="match status" value="1"/>
</dbReference>
<dbReference type="EMBL" id="UGYW01000002">
    <property type="protein sequence ID" value="SUJ02669.1"/>
    <property type="molecule type" value="Genomic_DNA"/>
</dbReference>
<accession>A0A380BKE7</accession>
<gene>
    <name evidence="1" type="ORF">NCTC11388_01151</name>
</gene>
<protein>
    <submittedName>
        <fullName evidence="1">Protein of uncharacterized function (DUF2480)</fullName>
    </submittedName>
</protein>
<dbReference type="AlphaFoldDB" id="A0A380BKE7"/>
<dbReference type="RefSeq" id="WP_115169425.1">
    <property type="nucleotide sequence ID" value="NZ_UGYW01000002.1"/>
</dbReference>
<proteinExistence type="predicted"/>
<reference evidence="1 2" key="1">
    <citation type="submission" date="2018-06" db="EMBL/GenBank/DDBJ databases">
        <authorList>
            <consortium name="Pathogen Informatics"/>
            <person name="Doyle S."/>
        </authorList>
    </citation>
    <scope>NUCLEOTIDE SEQUENCE [LARGE SCALE GENOMIC DNA]</scope>
    <source>
        <strain evidence="1 2">NCTC11388</strain>
    </source>
</reference>
<evidence type="ECO:0000313" key="1">
    <source>
        <dbReference type="EMBL" id="SUJ02669.1"/>
    </source>
</evidence>